<keyword evidence="3 5" id="KW-1133">Transmembrane helix</keyword>
<dbReference type="InterPro" id="IPR056739">
    <property type="entry name" value="NfeD_membrane"/>
</dbReference>
<gene>
    <name evidence="8" type="ORF">FFV09_03010</name>
</gene>
<name>A0A4Y6USA7_SACBS</name>
<evidence type="ECO:0000256" key="3">
    <source>
        <dbReference type="ARBA" id="ARBA00022989"/>
    </source>
</evidence>
<accession>A0A4Y6USA7</accession>
<dbReference type="Pfam" id="PF01957">
    <property type="entry name" value="NfeD"/>
    <property type="match status" value="1"/>
</dbReference>
<dbReference type="EMBL" id="CP041217">
    <property type="protein sequence ID" value="QDH19924.1"/>
    <property type="molecule type" value="Genomic_DNA"/>
</dbReference>
<dbReference type="Gene3D" id="2.40.50.140">
    <property type="entry name" value="Nucleic acid-binding proteins"/>
    <property type="match status" value="1"/>
</dbReference>
<feature type="transmembrane region" description="Helical" evidence="5">
    <location>
        <begin position="139"/>
        <end position="159"/>
    </location>
</feature>
<dbReference type="RefSeq" id="WP_141446311.1">
    <property type="nucleotide sequence ID" value="NZ_CP041217.1"/>
</dbReference>
<dbReference type="InterPro" id="IPR012340">
    <property type="entry name" value="NA-bd_OB-fold"/>
</dbReference>
<feature type="domain" description="NfeD-like C-terminal" evidence="6">
    <location>
        <begin position="213"/>
        <end position="266"/>
    </location>
</feature>
<evidence type="ECO:0000256" key="5">
    <source>
        <dbReference type="SAM" id="Phobius"/>
    </source>
</evidence>
<evidence type="ECO:0000313" key="8">
    <source>
        <dbReference type="EMBL" id="QDH19924.1"/>
    </source>
</evidence>
<protein>
    <submittedName>
        <fullName evidence="8">Nodulation efficiency protein NfeD</fullName>
    </submittedName>
</protein>
<dbReference type="OrthoDB" id="9806253at2"/>
<evidence type="ECO:0000259" key="6">
    <source>
        <dbReference type="Pfam" id="PF01957"/>
    </source>
</evidence>
<feature type="transmembrane region" description="Helical" evidence="5">
    <location>
        <begin position="59"/>
        <end position="82"/>
    </location>
</feature>
<dbReference type="PANTHER" id="PTHR33507">
    <property type="entry name" value="INNER MEMBRANE PROTEIN YBBJ"/>
    <property type="match status" value="1"/>
</dbReference>
<organism evidence="8 9">
    <name type="scientific">Saccharibacillus brassicae</name>
    <dbReference type="NCBI Taxonomy" id="2583377"/>
    <lineage>
        <taxon>Bacteria</taxon>
        <taxon>Bacillati</taxon>
        <taxon>Bacillota</taxon>
        <taxon>Bacilli</taxon>
        <taxon>Bacillales</taxon>
        <taxon>Paenibacillaceae</taxon>
        <taxon>Saccharibacillus</taxon>
    </lineage>
</organism>
<dbReference type="InterPro" id="IPR002810">
    <property type="entry name" value="NfeD-like_C"/>
</dbReference>
<sequence>MHTQARSKWWVGFAAALWGAVWLIGIPLIVCTSFVSTASAAGTAVSSQGAEQAGFLSDLSGFLTEPVMLTLLLFIGLAGVVIELLVPGLIFPGVLGVSAFILYFFSSTFQGLADPYVWLLFAAGIVLMALEIVLPSFGILGLLGAGSLIGGVVMAAWATGHALQTLGIAFVLAAAAVGIVVFVFKERGIWNRFILKDSLTSEAGYNSAVTRFELVGRDAVTLTPLRPSGTVLIEGERLDVVSDGAFIERDKAVVIVKTEGGRIVVQEKWHSGLGPIEPI</sequence>
<evidence type="ECO:0000259" key="7">
    <source>
        <dbReference type="Pfam" id="PF24961"/>
    </source>
</evidence>
<comment type="subcellular location">
    <subcellularLocation>
        <location evidence="1">Membrane</location>
        <topology evidence="1">Multi-pass membrane protein</topology>
    </subcellularLocation>
</comment>
<evidence type="ECO:0000313" key="9">
    <source>
        <dbReference type="Proteomes" id="UP000316968"/>
    </source>
</evidence>
<dbReference type="GO" id="GO:0005886">
    <property type="term" value="C:plasma membrane"/>
    <property type="evidence" value="ECO:0007669"/>
    <property type="project" value="TreeGrafter"/>
</dbReference>
<keyword evidence="2 5" id="KW-0812">Transmembrane</keyword>
<dbReference type="Pfam" id="PF24961">
    <property type="entry name" value="NfeD_membrane"/>
    <property type="match status" value="1"/>
</dbReference>
<dbReference type="SUPFAM" id="SSF141322">
    <property type="entry name" value="NfeD domain-like"/>
    <property type="match status" value="1"/>
</dbReference>
<proteinExistence type="predicted"/>
<evidence type="ECO:0000256" key="2">
    <source>
        <dbReference type="ARBA" id="ARBA00022692"/>
    </source>
</evidence>
<reference evidence="8 9" key="1">
    <citation type="submission" date="2019-06" db="EMBL/GenBank/DDBJ databases">
        <title>Saccharibacillus brassicae sp. nov., an endophytic bacterium isolated from Chinese cabbage seeds (Brassica pekinensis).</title>
        <authorList>
            <person name="Jiang L."/>
            <person name="Lee J."/>
            <person name="Kim S.W."/>
        </authorList>
    </citation>
    <scope>NUCLEOTIDE SEQUENCE [LARGE SCALE GENOMIC DNA]</scope>
    <source>
        <strain evidence="9">KCTC 43072 / ATSA2</strain>
    </source>
</reference>
<keyword evidence="4 5" id="KW-0472">Membrane</keyword>
<evidence type="ECO:0000256" key="1">
    <source>
        <dbReference type="ARBA" id="ARBA00004141"/>
    </source>
</evidence>
<dbReference type="Proteomes" id="UP000316968">
    <property type="component" value="Chromosome"/>
</dbReference>
<dbReference type="InterPro" id="IPR052165">
    <property type="entry name" value="Membrane_assoc_protease"/>
</dbReference>
<dbReference type="KEGG" id="saca:FFV09_03010"/>
<feature type="domain" description="NfeD integral membrane" evidence="7">
    <location>
        <begin position="69"/>
        <end position="182"/>
    </location>
</feature>
<feature type="transmembrane region" description="Helical" evidence="5">
    <location>
        <begin position="165"/>
        <end position="184"/>
    </location>
</feature>
<dbReference type="AlphaFoldDB" id="A0A4Y6USA7"/>
<evidence type="ECO:0000256" key="4">
    <source>
        <dbReference type="ARBA" id="ARBA00023136"/>
    </source>
</evidence>
<feature type="transmembrane region" description="Helical" evidence="5">
    <location>
        <begin position="89"/>
        <end position="109"/>
    </location>
</feature>
<dbReference type="PANTHER" id="PTHR33507:SF3">
    <property type="entry name" value="INNER MEMBRANE PROTEIN YBBJ"/>
    <property type="match status" value="1"/>
</dbReference>
<feature type="transmembrane region" description="Helical" evidence="5">
    <location>
        <begin position="115"/>
        <end position="134"/>
    </location>
</feature>
<keyword evidence="9" id="KW-1185">Reference proteome</keyword>